<dbReference type="Proteomes" id="UP001359308">
    <property type="component" value="Chromosome"/>
</dbReference>
<evidence type="ECO:0000313" key="1">
    <source>
        <dbReference type="EMBL" id="WWF00556.1"/>
    </source>
</evidence>
<dbReference type="RefSeq" id="WP_198323782.1">
    <property type="nucleotide sequence ID" value="NZ_CP104311.1"/>
</dbReference>
<evidence type="ECO:0000313" key="2">
    <source>
        <dbReference type="Proteomes" id="UP001359308"/>
    </source>
</evidence>
<organism evidence="1 2">
    <name type="scientific">Methylococcus capsulatus</name>
    <dbReference type="NCBI Taxonomy" id="414"/>
    <lineage>
        <taxon>Bacteria</taxon>
        <taxon>Pseudomonadati</taxon>
        <taxon>Pseudomonadota</taxon>
        <taxon>Gammaproteobacteria</taxon>
        <taxon>Methylococcales</taxon>
        <taxon>Methylococcaceae</taxon>
        <taxon>Methylococcus</taxon>
    </lineage>
</organism>
<sequence>MTEVSKDTGIAMALLERLGTQRLPRAFALKEKVDRGEWLDDGDLAFLHEVFETAERIKPTADRHPEYQDSYASALQLYKEITKKKALANKKAGLQPTATGGRR</sequence>
<protein>
    <submittedName>
        <fullName evidence="1">Uncharacterized protein</fullName>
    </submittedName>
</protein>
<gene>
    <name evidence="1" type="ORF">N4J17_08630</name>
</gene>
<reference evidence="1 2" key="1">
    <citation type="submission" date="2022-09" db="EMBL/GenBank/DDBJ databases">
        <authorList>
            <person name="Giprobiosintez L."/>
        </authorList>
    </citation>
    <scope>NUCLEOTIDE SEQUENCE [LARGE SCALE GENOMIC DNA]</scope>
    <source>
        <strain evidence="2">VKPM-B-12549 (GBS-15)</strain>
    </source>
</reference>
<keyword evidence="2" id="KW-1185">Reference proteome</keyword>
<name>A0ABZ2F2K9_METCP</name>
<dbReference type="EMBL" id="CP104311">
    <property type="protein sequence ID" value="WWF00556.1"/>
    <property type="molecule type" value="Genomic_DNA"/>
</dbReference>
<accession>A0ABZ2F2K9</accession>
<proteinExistence type="predicted"/>